<dbReference type="AlphaFoldDB" id="A0AAE2CT34"/>
<evidence type="ECO:0000313" key="2">
    <source>
        <dbReference type="EMBL" id="KAK4433505.1"/>
    </source>
</evidence>
<dbReference type="PANTHER" id="PTHR47584">
    <property type="match status" value="1"/>
</dbReference>
<name>A0AAE2CT34_9LAMI</name>
<protein>
    <recommendedName>
        <fullName evidence="1">Myb/SANT-like domain-containing protein</fullName>
    </recommendedName>
</protein>
<comment type="caution">
    <text evidence="2">The sequence shown here is derived from an EMBL/GenBank/DDBJ whole genome shotgun (WGS) entry which is preliminary data.</text>
</comment>
<accession>A0AAE2CT34</accession>
<organism evidence="2 3">
    <name type="scientific">Sesamum alatum</name>
    <dbReference type="NCBI Taxonomy" id="300844"/>
    <lineage>
        <taxon>Eukaryota</taxon>
        <taxon>Viridiplantae</taxon>
        <taxon>Streptophyta</taxon>
        <taxon>Embryophyta</taxon>
        <taxon>Tracheophyta</taxon>
        <taxon>Spermatophyta</taxon>
        <taxon>Magnoliopsida</taxon>
        <taxon>eudicotyledons</taxon>
        <taxon>Gunneridae</taxon>
        <taxon>Pentapetalae</taxon>
        <taxon>asterids</taxon>
        <taxon>lamiids</taxon>
        <taxon>Lamiales</taxon>
        <taxon>Pedaliaceae</taxon>
        <taxon>Sesamum</taxon>
    </lineage>
</organism>
<reference evidence="2" key="2">
    <citation type="journal article" date="2024" name="Plant">
        <title>Genomic evolution and insights into agronomic trait innovations of Sesamum species.</title>
        <authorList>
            <person name="Miao H."/>
            <person name="Wang L."/>
            <person name="Qu L."/>
            <person name="Liu H."/>
            <person name="Sun Y."/>
            <person name="Le M."/>
            <person name="Wang Q."/>
            <person name="Wei S."/>
            <person name="Zheng Y."/>
            <person name="Lin W."/>
            <person name="Duan Y."/>
            <person name="Cao H."/>
            <person name="Xiong S."/>
            <person name="Wang X."/>
            <person name="Wei L."/>
            <person name="Li C."/>
            <person name="Ma Q."/>
            <person name="Ju M."/>
            <person name="Zhao R."/>
            <person name="Li G."/>
            <person name="Mu C."/>
            <person name="Tian Q."/>
            <person name="Mei H."/>
            <person name="Zhang T."/>
            <person name="Gao T."/>
            <person name="Zhang H."/>
        </authorList>
    </citation>
    <scope>NUCLEOTIDE SEQUENCE</scope>
    <source>
        <strain evidence="2">3651</strain>
    </source>
</reference>
<dbReference type="Pfam" id="PF12776">
    <property type="entry name" value="Myb_DNA-bind_3"/>
    <property type="match status" value="1"/>
</dbReference>
<feature type="domain" description="Myb/SANT-like" evidence="1">
    <location>
        <begin position="19"/>
        <end position="106"/>
    </location>
</feature>
<evidence type="ECO:0000313" key="3">
    <source>
        <dbReference type="Proteomes" id="UP001293254"/>
    </source>
</evidence>
<dbReference type="InterPro" id="IPR045026">
    <property type="entry name" value="LIMYB"/>
</dbReference>
<proteinExistence type="predicted"/>
<sequence>MPRTHEVSLSQSSRADKVTWTAYTERVFIELMHEEFVNGRLKSSTFSPFVWGRICDRLNATLAPTYVYTIEQLKGKLNRLRRAWRLLNDLISGGTGWGWDSQLNTVIDEHGRLEELYRANPEYKKIIEHGLPNFDLCTEMFSRNTATGAWGRVDVIGPLNEPSVHLNEPFKSFPIASDDDFASPSSGRRGKLHVNDLQTKKMDTMDKVQESLQGKIERTGPKATEAIEPCVEELSKFEDLPDQIFTTALERFHSHTTRTMFLKLT</sequence>
<dbReference type="PANTHER" id="PTHR47584:SF14">
    <property type="entry name" value="L10-INTERACTING MYB DOMAIN-CONTAINING PROTEIN-LIKE"/>
    <property type="match status" value="1"/>
</dbReference>
<gene>
    <name evidence="2" type="ORF">Salat_1112800</name>
</gene>
<evidence type="ECO:0000259" key="1">
    <source>
        <dbReference type="Pfam" id="PF12776"/>
    </source>
</evidence>
<keyword evidence="3" id="KW-1185">Reference proteome</keyword>
<dbReference type="Proteomes" id="UP001293254">
    <property type="component" value="Unassembled WGS sequence"/>
</dbReference>
<dbReference type="InterPro" id="IPR024752">
    <property type="entry name" value="Myb/SANT-like_dom"/>
</dbReference>
<reference evidence="2" key="1">
    <citation type="submission" date="2020-06" db="EMBL/GenBank/DDBJ databases">
        <authorList>
            <person name="Li T."/>
            <person name="Hu X."/>
            <person name="Zhang T."/>
            <person name="Song X."/>
            <person name="Zhang H."/>
            <person name="Dai N."/>
            <person name="Sheng W."/>
            <person name="Hou X."/>
            <person name="Wei L."/>
        </authorList>
    </citation>
    <scope>NUCLEOTIDE SEQUENCE</scope>
    <source>
        <strain evidence="2">3651</strain>
        <tissue evidence="2">Leaf</tissue>
    </source>
</reference>
<dbReference type="EMBL" id="JACGWO010000003">
    <property type="protein sequence ID" value="KAK4433505.1"/>
    <property type="molecule type" value="Genomic_DNA"/>
</dbReference>